<dbReference type="Pfam" id="PF00931">
    <property type="entry name" value="NB-ARC"/>
    <property type="match status" value="1"/>
</dbReference>
<dbReference type="Gene3D" id="3.40.50.300">
    <property type="entry name" value="P-loop containing nucleotide triphosphate hydrolases"/>
    <property type="match status" value="1"/>
</dbReference>
<proteinExistence type="inferred from homology"/>
<dbReference type="SMART" id="SM00382">
    <property type="entry name" value="AAA"/>
    <property type="match status" value="1"/>
</dbReference>
<dbReference type="GO" id="GO:0005524">
    <property type="term" value="F:ATP binding"/>
    <property type="evidence" value="ECO:0007669"/>
    <property type="project" value="UniProtKB-KW"/>
</dbReference>
<accession>A0A6A1UQD0</accession>
<dbReference type="InterPro" id="IPR050905">
    <property type="entry name" value="Plant_NBS-LRR"/>
</dbReference>
<evidence type="ECO:0000313" key="7">
    <source>
        <dbReference type="EMBL" id="KAB1202366.1"/>
    </source>
</evidence>
<dbReference type="OrthoDB" id="1747797at2759"/>
<dbReference type="PANTHER" id="PTHR33463:SF215">
    <property type="entry name" value="NB-ARC DOMAIN DISEASE RESISTANCE PROTEIN"/>
    <property type="match status" value="1"/>
</dbReference>
<feature type="coiled-coil region" evidence="5">
    <location>
        <begin position="48"/>
        <end position="75"/>
    </location>
</feature>
<dbReference type="InterPro" id="IPR057135">
    <property type="entry name" value="At4g27190-like_LRR"/>
</dbReference>
<dbReference type="InterPro" id="IPR027417">
    <property type="entry name" value="P-loop_NTPase"/>
</dbReference>
<comment type="similarity">
    <text evidence="1">Belongs to the disease resistance NB-LRR family.</text>
</comment>
<dbReference type="SUPFAM" id="SSF52540">
    <property type="entry name" value="P-loop containing nucleoside triphosphate hydrolases"/>
    <property type="match status" value="1"/>
</dbReference>
<dbReference type="InterPro" id="IPR003593">
    <property type="entry name" value="AAA+_ATPase"/>
</dbReference>
<dbReference type="PANTHER" id="PTHR33463">
    <property type="entry name" value="NB-ARC DOMAIN-CONTAINING PROTEIN-RELATED"/>
    <property type="match status" value="1"/>
</dbReference>
<dbReference type="InterPro" id="IPR002182">
    <property type="entry name" value="NB-ARC"/>
</dbReference>
<evidence type="ECO:0000259" key="6">
    <source>
        <dbReference type="SMART" id="SM00382"/>
    </source>
</evidence>
<sequence>MEIQLVTIATKIVGYAVAPIGEWLCYSFRYNDNIENMKNEGEQLQSVKNRVQHSVEAAIRNVEEIEDDVNSWLTKADATTEKLKKVIEGNEEAQMRCLYGACMNFKLRHQLSRKAKKIEQEIRELLESGRLFGKDVSYNPATKWMMTTTDPDYVILESRMSATKGLMDALANTTINIIGVWGMGGVGKTTLVREVARQAKEGNFFDEVAITDVTQEPDLKKIQQEIAEMLDLRLVEESLYVRASRLRQRLKPDMIKKKTLIILDDIWDTLDLKHVGIPSEGCTLILISRNRDVLVSGMGTEKDFGLGVLNEEEAWSLFEKMGAGGDSLTNPDIRSTATEVAKECAGLPIALVTVSRALKGKSLFEWKDALLQLRRPVPGHLTQMLVTVYKPIKLSYEHLGRAEEKSVFLLCAHMGYITCYGDLLKYCYGLGLFRGIGTLDDARNRLHTILRTLKVCCLLQDIPYDSERFRMHDIVLDVARYIASELDHNMLVMGDDGGLHAWPDVDALQRCKALSVLGGDIRELPEGMQCPALKFFYINGEHLGALQIPGSFFEELPWEISLLTHLRMLDLSGCSKLEVIPRNVLSSLVKLEELIMGNSFVQWEAEGPNNNGRQNASLAELKHLSRLKTLEIHIPDASVLPRDLKFENLERYEIVVGDVWDWSDKRETSRTLKLKLKTSIQAEEEVQKVLKRSERLFIDELKGIKIFVHELDIDDNLKHLKHLYIQNCDEIEHIVSSSMSALAFPILETILLKNMISLEQICYGQLPTASFGKLRVVEVERCQKLEFVFPSSVARGLSLLEVLEIKDCSIMRAIVVKEEGEIEDGDRILFPRLLKLVLHSLPKLLSFLSKGSLFMPVLMVLRTGRLFPELRVLELSSIHLEEMARFSGRLTNIQPITSRFQNLSSLIVKSCSNMRYLLSFSTARAMVQLQMLQVVKCKDMEEILTQDLGEEEIANPEELFPRLQNLLLQHLPILERFCIGRNIQFPSMKLLRIEHCPKLMTFIFNPVSSSMTARKEVDEMTTEEKPHNVMQPLFNEEKDVHIKEQEMSPLGFNCNM</sequence>
<dbReference type="AlphaFoldDB" id="A0A6A1UQD0"/>
<keyword evidence="3" id="KW-0611">Plant defense</keyword>
<dbReference type="Pfam" id="PF23247">
    <property type="entry name" value="LRR_RPS2"/>
    <property type="match status" value="2"/>
</dbReference>
<keyword evidence="8" id="KW-1185">Reference proteome</keyword>
<name>A0A6A1UQD0_9ROSI</name>
<dbReference type="Gene3D" id="1.10.8.430">
    <property type="entry name" value="Helical domain of apoptotic protease-activating factors"/>
    <property type="match status" value="1"/>
</dbReference>
<keyword evidence="4" id="KW-0067">ATP-binding</keyword>
<dbReference type="GO" id="GO:0043531">
    <property type="term" value="F:ADP binding"/>
    <property type="evidence" value="ECO:0007669"/>
    <property type="project" value="InterPro"/>
</dbReference>
<dbReference type="SUPFAM" id="SSF52058">
    <property type="entry name" value="L domain-like"/>
    <property type="match status" value="1"/>
</dbReference>
<evidence type="ECO:0000256" key="4">
    <source>
        <dbReference type="ARBA" id="ARBA00022840"/>
    </source>
</evidence>
<protein>
    <recommendedName>
        <fullName evidence="6">AAA+ ATPase domain-containing protein</fullName>
    </recommendedName>
</protein>
<keyword evidence="5" id="KW-0175">Coiled coil</keyword>
<evidence type="ECO:0000256" key="3">
    <source>
        <dbReference type="ARBA" id="ARBA00022821"/>
    </source>
</evidence>
<dbReference type="EMBL" id="RXIC02000026">
    <property type="protein sequence ID" value="KAB1202366.1"/>
    <property type="molecule type" value="Genomic_DNA"/>
</dbReference>
<dbReference type="GO" id="GO:0006952">
    <property type="term" value="P:defense response"/>
    <property type="evidence" value="ECO:0007669"/>
    <property type="project" value="UniProtKB-KW"/>
</dbReference>
<dbReference type="InterPro" id="IPR032675">
    <property type="entry name" value="LRR_dom_sf"/>
</dbReference>
<comment type="caution">
    <text evidence="7">The sequence shown here is derived from an EMBL/GenBank/DDBJ whole genome shotgun (WGS) entry which is preliminary data.</text>
</comment>
<evidence type="ECO:0000256" key="2">
    <source>
        <dbReference type="ARBA" id="ARBA00022741"/>
    </source>
</evidence>
<reference evidence="7 8" key="1">
    <citation type="journal article" date="2019" name="Plant Biotechnol. J.">
        <title>The red bayberry genome and genetic basis of sex determination.</title>
        <authorList>
            <person name="Jia H.M."/>
            <person name="Jia H.J."/>
            <person name="Cai Q.L."/>
            <person name="Wang Y."/>
            <person name="Zhao H.B."/>
            <person name="Yang W.F."/>
            <person name="Wang G.Y."/>
            <person name="Li Y.H."/>
            <person name="Zhan D.L."/>
            <person name="Shen Y.T."/>
            <person name="Niu Q.F."/>
            <person name="Chang L."/>
            <person name="Qiu J."/>
            <person name="Zhao L."/>
            <person name="Xie H.B."/>
            <person name="Fu W.Y."/>
            <person name="Jin J."/>
            <person name="Li X.W."/>
            <person name="Jiao Y."/>
            <person name="Zhou C.C."/>
            <person name="Tu T."/>
            <person name="Chai C.Y."/>
            <person name="Gao J.L."/>
            <person name="Fan L.J."/>
            <person name="van de Weg E."/>
            <person name="Wang J.Y."/>
            <person name="Gao Z.S."/>
        </authorList>
    </citation>
    <scope>NUCLEOTIDE SEQUENCE [LARGE SCALE GENOMIC DNA]</scope>
    <source>
        <tissue evidence="7">Leaves</tissue>
    </source>
</reference>
<feature type="domain" description="AAA+ ATPase" evidence="6">
    <location>
        <begin position="174"/>
        <end position="310"/>
    </location>
</feature>
<dbReference type="Gene3D" id="3.80.10.10">
    <property type="entry name" value="Ribonuclease Inhibitor"/>
    <property type="match status" value="1"/>
</dbReference>
<evidence type="ECO:0000313" key="8">
    <source>
        <dbReference type="Proteomes" id="UP000516437"/>
    </source>
</evidence>
<organism evidence="7 8">
    <name type="scientific">Morella rubra</name>
    <name type="common">Chinese bayberry</name>
    <dbReference type="NCBI Taxonomy" id="262757"/>
    <lineage>
        <taxon>Eukaryota</taxon>
        <taxon>Viridiplantae</taxon>
        <taxon>Streptophyta</taxon>
        <taxon>Embryophyta</taxon>
        <taxon>Tracheophyta</taxon>
        <taxon>Spermatophyta</taxon>
        <taxon>Magnoliopsida</taxon>
        <taxon>eudicotyledons</taxon>
        <taxon>Gunneridae</taxon>
        <taxon>Pentapetalae</taxon>
        <taxon>rosids</taxon>
        <taxon>fabids</taxon>
        <taxon>Fagales</taxon>
        <taxon>Myricaceae</taxon>
        <taxon>Morella</taxon>
    </lineage>
</organism>
<dbReference type="PRINTS" id="PR00364">
    <property type="entry name" value="DISEASERSIST"/>
</dbReference>
<gene>
    <name evidence="7" type="ORF">CJ030_MR8G007350</name>
</gene>
<dbReference type="InterPro" id="IPR042197">
    <property type="entry name" value="Apaf_helical"/>
</dbReference>
<dbReference type="Proteomes" id="UP000516437">
    <property type="component" value="Chromosome 8"/>
</dbReference>
<evidence type="ECO:0000256" key="5">
    <source>
        <dbReference type="SAM" id="Coils"/>
    </source>
</evidence>
<evidence type="ECO:0000256" key="1">
    <source>
        <dbReference type="ARBA" id="ARBA00008894"/>
    </source>
</evidence>
<keyword evidence="2" id="KW-0547">Nucleotide-binding</keyword>